<proteinExistence type="predicted"/>
<evidence type="ECO:0000313" key="2">
    <source>
        <dbReference type="Proteomes" id="UP000276133"/>
    </source>
</evidence>
<accession>A0A3M7R0C6</accession>
<sequence>MVQLKEISTNLVFLTKNTYSILGADTQKTYNCKISEIMSLELFFKSSETRKGNESRFFSKKFSPVHLLEPN</sequence>
<name>A0A3M7R0C6_BRAPC</name>
<dbReference type="Proteomes" id="UP000276133">
    <property type="component" value="Unassembled WGS sequence"/>
</dbReference>
<dbReference type="AlphaFoldDB" id="A0A3M7R0C6"/>
<gene>
    <name evidence="1" type="ORF">BpHYR1_027903</name>
</gene>
<protein>
    <submittedName>
        <fullName evidence="1">Uncharacterized protein</fullName>
    </submittedName>
</protein>
<dbReference type="EMBL" id="REGN01004615">
    <property type="protein sequence ID" value="RNA16824.1"/>
    <property type="molecule type" value="Genomic_DNA"/>
</dbReference>
<comment type="caution">
    <text evidence="1">The sequence shown here is derived from an EMBL/GenBank/DDBJ whole genome shotgun (WGS) entry which is preliminary data.</text>
</comment>
<keyword evidence="2" id="KW-1185">Reference proteome</keyword>
<evidence type="ECO:0000313" key="1">
    <source>
        <dbReference type="EMBL" id="RNA16824.1"/>
    </source>
</evidence>
<organism evidence="1 2">
    <name type="scientific">Brachionus plicatilis</name>
    <name type="common">Marine rotifer</name>
    <name type="synonym">Brachionus muelleri</name>
    <dbReference type="NCBI Taxonomy" id="10195"/>
    <lineage>
        <taxon>Eukaryota</taxon>
        <taxon>Metazoa</taxon>
        <taxon>Spiralia</taxon>
        <taxon>Gnathifera</taxon>
        <taxon>Rotifera</taxon>
        <taxon>Eurotatoria</taxon>
        <taxon>Monogononta</taxon>
        <taxon>Pseudotrocha</taxon>
        <taxon>Ploima</taxon>
        <taxon>Brachionidae</taxon>
        <taxon>Brachionus</taxon>
    </lineage>
</organism>
<reference evidence="1 2" key="1">
    <citation type="journal article" date="2018" name="Sci. Rep.">
        <title>Genomic signatures of local adaptation to the degree of environmental predictability in rotifers.</title>
        <authorList>
            <person name="Franch-Gras L."/>
            <person name="Hahn C."/>
            <person name="Garcia-Roger E.M."/>
            <person name="Carmona M.J."/>
            <person name="Serra M."/>
            <person name="Gomez A."/>
        </authorList>
    </citation>
    <scope>NUCLEOTIDE SEQUENCE [LARGE SCALE GENOMIC DNA]</scope>
    <source>
        <strain evidence="1">HYR1</strain>
    </source>
</reference>